<dbReference type="AlphaFoldDB" id="A0A1D2AHI1"/>
<keyword evidence="1" id="KW-0645">Protease</keyword>
<protein>
    <submittedName>
        <fullName evidence="1">Salivary gland metalloprotease</fullName>
    </submittedName>
</protein>
<accession>A0A1D2AHI1</accession>
<name>A0A1D2AHI1_ORNBR</name>
<dbReference type="SUPFAM" id="SSF55486">
    <property type="entry name" value="Metalloproteases ('zincins'), catalytic domain"/>
    <property type="match status" value="1"/>
</dbReference>
<evidence type="ECO:0000313" key="1">
    <source>
        <dbReference type="EMBL" id="JAT78666.1"/>
    </source>
</evidence>
<dbReference type="Gene3D" id="3.40.390.10">
    <property type="entry name" value="Collagenase (Catalytic Domain)"/>
    <property type="match status" value="1"/>
</dbReference>
<keyword evidence="1" id="KW-0482">Metalloprotease</keyword>
<proteinExistence type="predicted"/>
<keyword evidence="1" id="KW-0378">Hydrolase</keyword>
<feature type="non-terminal residue" evidence="1">
    <location>
        <position position="1"/>
    </location>
</feature>
<dbReference type="EMBL" id="GETE01001363">
    <property type="protein sequence ID" value="JAT78666.1"/>
    <property type="molecule type" value="Transcribed_RNA"/>
</dbReference>
<dbReference type="GO" id="GO:0006508">
    <property type="term" value="P:proteolysis"/>
    <property type="evidence" value="ECO:0007669"/>
    <property type="project" value="UniProtKB-KW"/>
</dbReference>
<organism evidence="1">
    <name type="scientific">Ornithodoros brasiliensis</name>
    <name type="common">Mouro tick</name>
    <dbReference type="NCBI Taxonomy" id="888526"/>
    <lineage>
        <taxon>Eukaryota</taxon>
        <taxon>Metazoa</taxon>
        <taxon>Ecdysozoa</taxon>
        <taxon>Arthropoda</taxon>
        <taxon>Chelicerata</taxon>
        <taxon>Arachnida</taxon>
        <taxon>Acari</taxon>
        <taxon>Parasitiformes</taxon>
        <taxon>Ixodida</taxon>
        <taxon>Ixodoidea</taxon>
        <taxon>Argasidae</taxon>
        <taxon>Ornithodorinae</taxon>
        <taxon>Ornithodoros</taxon>
    </lineage>
</organism>
<dbReference type="InterPro" id="IPR024079">
    <property type="entry name" value="MetalloPept_cat_dom_sf"/>
</dbReference>
<dbReference type="GO" id="GO:0008237">
    <property type="term" value="F:metallopeptidase activity"/>
    <property type="evidence" value="ECO:0007669"/>
    <property type="project" value="UniProtKB-KW"/>
</dbReference>
<sequence>ERNLFHDADNLASVTVKTDGNLEVEGVLGINRRIRPLSQLQRVDENPGAHVIYEVDEHLSKDEDNVVPQPDINAEERGILIQDTITKLPGIIYPEVYIICDHEHSKKFNRTEIGVEYIATFINAVNLRFRSLRNPRVQLRIVGASFHKFKED</sequence>
<reference evidence="1" key="1">
    <citation type="submission" date="2016-07" db="EMBL/GenBank/DDBJ databases">
        <title>Salivary Glands transcriptome analysis on engorged females of Ornithodoros brasiliensis (Acari:Argasidae).</title>
        <authorList>
            <person name="Simons S.M."/>
            <person name="Carvalho E."/>
            <person name="Junqueira-de-Azevedo I."/>
            <person name="Ho P.L."/>
            <person name="Giovanni D."/>
            <person name="Mendonca R."/>
            <person name="Onofrio V."/>
            <person name="Landulfo G."/>
            <person name="Ramirez D."/>
            <person name="Barros-Battesti D."/>
        </authorList>
    </citation>
    <scope>NUCLEOTIDE SEQUENCE</scope>
    <source>
        <strain evidence="1">Female</strain>
        <tissue evidence="1">Salivary gland</tissue>
    </source>
</reference>
<feature type="non-terminal residue" evidence="1">
    <location>
        <position position="152"/>
    </location>
</feature>